<dbReference type="EMBL" id="CARXXK010000001">
    <property type="protein sequence ID" value="CAI6349445.1"/>
    <property type="molecule type" value="Genomic_DNA"/>
</dbReference>
<dbReference type="Proteomes" id="UP001160148">
    <property type="component" value="Unassembled WGS sequence"/>
</dbReference>
<feature type="signal peptide" evidence="2">
    <location>
        <begin position="1"/>
        <end position="22"/>
    </location>
</feature>
<evidence type="ECO:0000256" key="1">
    <source>
        <dbReference type="SAM" id="MobiDB-lite"/>
    </source>
</evidence>
<protein>
    <submittedName>
        <fullName evidence="3">Uncharacterized protein</fullName>
    </submittedName>
</protein>
<sequence length="337" mass="35802">MSINGISIILASVAIVSNKVHCTPTCGVPATDEAGPTTPFSTNLAVPSARSTLNAELLDVLKNFHSSFAGQKTPETGATSSPLASDQISVMHFPGSTDGSTSNLMVPGVIHKRPLGPDMRMPDNGYNLQKAEPPMPSQGPAGNPLPVSVPPPIVETGPSSAPAPAPHHLQPSSFAIPQSSSSRSPDPASVKIEPVSHNNYNQELIKLLTDLRINPVSLQEPPAAHGQNQMLANGHPTTHPAQTLPILPPDTSSSKVTHPFLGPNQTPLDYLLSSSHQLNSTPGYTKPSTDTNTWQTAKPPPTTKPRLNYEFIKYLLTLPMYQQALYDLIKAQSSVPK</sequence>
<feature type="region of interest" description="Disordered" evidence="1">
    <location>
        <begin position="281"/>
        <end position="301"/>
    </location>
</feature>
<evidence type="ECO:0000313" key="4">
    <source>
        <dbReference type="Proteomes" id="UP001160148"/>
    </source>
</evidence>
<organism evidence="3 4">
    <name type="scientific">Macrosiphum euphorbiae</name>
    <name type="common">potato aphid</name>
    <dbReference type="NCBI Taxonomy" id="13131"/>
    <lineage>
        <taxon>Eukaryota</taxon>
        <taxon>Metazoa</taxon>
        <taxon>Ecdysozoa</taxon>
        <taxon>Arthropoda</taxon>
        <taxon>Hexapoda</taxon>
        <taxon>Insecta</taxon>
        <taxon>Pterygota</taxon>
        <taxon>Neoptera</taxon>
        <taxon>Paraneoptera</taxon>
        <taxon>Hemiptera</taxon>
        <taxon>Sternorrhyncha</taxon>
        <taxon>Aphidomorpha</taxon>
        <taxon>Aphidoidea</taxon>
        <taxon>Aphididae</taxon>
        <taxon>Macrosiphini</taxon>
        <taxon>Macrosiphum</taxon>
    </lineage>
</organism>
<accession>A0AAV0W0B8</accession>
<evidence type="ECO:0000256" key="2">
    <source>
        <dbReference type="SAM" id="SignalP"/>
    </source>
</evidence>
<keyword evidence="2" id="KW-0732">Signal</keyword>
<name>A0AAV0W0B8_9HEMI</name>
<feature type="region of interest" description="Disordered" evidence="1">
    <location>
        <begin position="114"/>
        <end position="193"/>
    </location>
</feature>
<gene>
    <name evidence="3" type="ORF">MEUPH1_LOCUS6002</name>
</gene>
<feature type="compositionally biased region" description="Low complexity" evidence="1">
    <location>
        <begin position="158"/>
        <end position="189"/>
    </location>
</feature>
<feature type="compositionally biased region" description="Polar residues" evidence="1">
    <location>
        <begin position="281"/>
        <end position="296"/>
    </location>
</feature>
<keyword evidence="4" id="KW-1185">Reference proteome</keyword>
<comment type="caution">
    <text evidence="3">The sequence shown here is derived from an EMBL/GenBank/DDBJ whole genome shotgun (WGS) entry which is preliminary data.</text>
</comment>
<reference evidence="3 4" key="1">
    <citation type="submission" date="2023-01" db="EMBL/GenBank/DDBJ databases">
        <authorList>
            <person name="Whitehead M."/>
        </authorList>
    </citation>
    <scope>NUCLEOTIDE SEQUENCE [LARGE SCALE GENOMIC DNA]</scope>
</reference>
<evidence type="ECO:0000313" key="3">
    <source>
        <dbReference type="EMBL" id="CAI6349445.1"/>
    </source>
</evidence>
<dbReference type="AlphaFoldDB" id="A0AAV0W0B8"/>
<proteinExistence type="predicted"/>
<feature type="chain" id="PRO_5043538762" evidence="2">
    <location>
        <begin position="23"/>
        <end position="337"/>
    </location>
</feature>